<organism evidence="1 2">
    <name type="scientific">Racocetra persica</name>
    <dbReference type="NCBI Taxonomy" id="160502"/>
    <lineage>
        <taxon>Eukaryota</taxon>
        <taxon>Fungi</taxon>
        <taxon>Fungi incertae sedis</taxon>
        <taxon>Mucoromycota</taxon>
        <taxon>Glomeromycotina</taxon>
        <taxon>Glomeromycetes</taxon>
        <taxon>Diversisporales</taxon>
        <taxon>Gigasporaceae</taxon>
        <taxon>Racocetra</taxon>
    </lineage>
</organism>
<accession>A0ACA9Q7D3</accession>
<name>A0ACA9Q7D3_9GLOM</name>
<keyword evidence="2" id="KW-1185">Reference proteome</keyword>
<gene>
    <name evidence="1" type="ORF">RPERSI_LOCUS13124</name>
</gene>
<sequence length="227" mass="26555">LEPDRTLATQHLSKYKINKEHLLIVLCGNINNSYKLNTLVIRKYKKPRCFKNINVSNLPVNYRSSIKAWIITSLFQEWIKEFDHQVDLQFLLPNTISRIQPMDARVIVSFKRYNRHLHVCFLEDQHQTTDPVFDDIADILEALDLLDPMQIDEFLVIAEENIVYEVFPDDQIITELVETFRTNDLIVTDLEDANDSFEIPVVSANIANTSLKTIYTFLFQENGTEEY</sequence>
<evidence type="ECO:0000313" key="1">
    <source>
        <dbReference type="EMBL" id="CAG8740731.1"/>
    </source>
</evidence>
<feature type="non-terminal residue" evidence="1">
    <location>
        <position position="1"/>
    </location>
</feature>
<dbReference type="Proteomes" id="UP000789920">
    <property type="component" value="Unassembled WGS sequence"/>
</dbReference>
<reference evidence="1" key="1">
    <citation type="submission" date="2021-06" db="EMBL/GenBank/DDBJ databases">
        <authorList>
            <person name="Kallberg Y."/>
            <person name="Tangrot J."/>
            <person name="Rosling A."/>
        </authorList>
    </citation>
    <scope>NUCLEOTIDE SEQUENCE</scope>
    <source>
        <strain evidence="1">MA461A</strain>
    </source>
</reference>
<protein>
    <submittedName>
        <fullName evidence="1">21634_t:CDS:1</fullName>
    </submittedName>
</protein>
<evidence type="ECO:0000313" key="2">
    <source>
        <dbReference type="Proteomes" id="UP000789920"/>
    </source>
</evidence>
<comment type="caution">
    <text evidence="1">The sequence shown here is derived from an EMBL/GenBank/DDBJ whole genome shotgun (WGS) entry which is preliminary data.</text>
</comment>
<dbReference type="EMBL" id="CAJVQC010028797">
    <property type="protein sequence ID" value="CAG8740731.1"/>
    <property type="molecule type" value="Genomic_DNA"/>
</dbReference>
<proteinExistence type="predicted"/>